<feature type="transmembrane region" description="Helical" evidence="1">
    <location>
        <begin position="59"/>
        <end position="78"/>
    </location>
</feature>
<keyword evidence="1" id="KW-1133">Transmembrane helix</keyword>
<keyword evidence="1" id="KW-0812">Transmembrane</keyword>
<dbReference type="Proteomes" id="UP001172155">
    <property type="component" value="Unassembled WGS sequence"/>
</dbReference>
<feature type="transmembrane region" description="Helical" evidence="1">
    <location>
        <begin position="21"/>
        <end position="47"/>
    </location>
</feature>
<evidence type="ECO:0000256" key="1">
    <source>
        <dbReference type="SAM" id="Phobius"/>
    </source>
</evidence>
<sequence>MIPFETTDSIIEILWDLALAFFVLRLGLIYLLLNALSATALFLLSHYDIFPVPPPPTTTLLYLALAAALWTRLLVVRYEVPRVGLFRLGIGAVAAGLGLASKYVW</sequence>
<reference evidence="2" key="1">
    <citation type="submission" date="2023-06" db="EMBL/GenBank/DDBJ databases">
        <title>Genome-scale phylogeny and comparative genomics of the fungal order Sordariales.</title>
        <authorList>
            <consortium name="Lawrence Berkeley National Laboratory"/>
            <person name="Hensen N."/>
            <person name="Bonometti L."/>
            <person name="Westerberg I."/>
            <person name="Brannstrom I.O."/>
            <person name="Guillou S."/>
            <person name="Cros-Aarteil S."/>
            <person name="Calhoun S."/>
            <person name="Haridas S."/>
            <person name="Kuo A."/>
            <person name="Mondo S."/>
            <person name="Pangilinan J."/>
            <person name="Riley R."/>
            <person name="LaButti K."/>
            <person name="Andreopoulos B."/>
            <person name="Lipzen A."/>
            <person name="Chen C."/>
            <person name="Yanf M."/>
            <person name="Daum C."/>
            <person name="Ng V."/>
            <person name="Clum A."/>
            <person name="Steindorff A."/>
            <person name="Ohm R."/>
            <person name="Martin F."/>
            <person name="Silar P."/>
            <person name="Natvig D."/>
            <person name="Lalanne C."/>
            <person name="Gautier V."/>
            <person name="Ament-velasquez S.L."/>
            <person name="Kruys A."/>
            <person name="Hutchinson M.I."/>
            <person name="Powell A.J."/>
            <person name="Barry K."/>
            <person name="Miller A.N."/>
            <person name="Grigoriev I.V."/>
            <person name="Debuchy R."/>
            <person name="Gladieux P."/>
            <person name="Thoren M.H."/>
            <person name="Johannesson H."/>
        </authorList>
    </citation>
    <scope>NUCLEOTIDE SEQUENCE</scope>
    <source>
        <strain evidence="2">SMH3187-1</strain>
    </source>
</reference>
<keyword evidence="1" id="KW-0472">Membrane</keyword>
<comment type="caution">
    <text evidence="2">The sequence shown here is derived from an EMBL/GenBank/DDBJ whole genome shotgun (WGS) entry which is preliminary data.</text>
</comment>
<dbReference type="EMBL" id="JAUKUD010000004">
    <property type="protein sequence ID" value="KAK0746076.1"/>
    <property type="molecule type" value="Genomic_DNA"/>
</dbReference>
<keyword evidence="3" id="KW-1185">Reference proteome</keyword>
<proteinExistence type="predicted"/>
<evidence type="ECO:0000313" key="2">
    <source>
        <dbReference type="EMBL" id="KAK0746076.1"/>
    </source>
</evidence>
<evidence type="ECO:0000313" key="3">
    <source>
        <dbReference type="Proteomes" id="UP001172155"/>
    </source>
</evidence>
<protein>
    <submittedName>
        <fullName evidence="2">Uncharacterized protein</fullName>
    </submittedName>
</protein>
<accession>A0AA40EVD1</accession>
<feature type="transmembrane region" description="Helical" evidence="1">
    <location>
        <begin position="85"/>
        <end position="104"/>
    </location>
</feature>
<organism evidence="2 3">
    <name type="scientific">Schizothecium vesticola</name>
    <dbReference type="NCBI Taxonomy" id="314040"/>
    <lineage>
        <taxon>Eukaryota</taxon>
        <taxon>Fungi</taxon>
        <taxon>Dikarya</taxon>
        <taxon>Ascomycota</taxon>
        <taxon>Pezizomycotina</taxon>
        <taxon>Sordariomycetes</taxon>
        <taxon>Sordariomycetidae</taxon>
        <taxon>Sordariales</taxon>
        <taxon>Schizotheciaceae</taxon>
        <taxon>Schizothecium</taxon>
    </lineage>
</organism>
<name>A0AA40EVD1_9PEZI</name>
<gene>
    <name evidence="2" type="ORF">B0T18DRAFT_390580</name>
</gene>
<dbReference type="AlphaFoldDB" id="A0AA40EVD1"/>